<dbReference type="InterPro" id="IPR011006">
    <property type="entry name" value="CheY-like_superfamily"/>
</dbReference>
<keyword evidence="7" id="KW-1185">Reference proteome</keyword>
<evidence type="ECO:0000256" key="4">
    <source>
        <dbReference type="ARBA" id="ARBA00023163"/>
    </source>
</evidence>
<evidence type="ECO:0000313" key="7">
    <source>
        <dbReference type="Proteomes" id="UP000663792"/>
    </source>
</evidence>
<evidence type="ECO:0000256" key="2">
    <source>
        <dbReference type="ARBA" id="ARBA00022777"/>
    </source>
</evidence>
<keyword evidence="4" id="KW-0804">Transcription</keyword>
<keyword evidence="2" id="KW-0418">Kinase</keyword>
<dbReference type="InterPro" id="IPR029016">
    <property type="entry name" value="GAF-like_dom_sf"/>
</dbReference>
<dbReference type="EMBL" id="JAERWK010000005">
    <property type="protein sequence ID" value="MBM9466352.1"/>
    <property type="molecule type" value="Genomic_DNA"/>
</dbReference>
<evidence type="ECO:0000259" key="5">
    <source>
        <dbReference type="PROSITE" id="PS50921"/>
    </source>
</evidence>
<dbReference type="SUPFAM" id="SSF55781">
    <property type="entry name" value="GAF domain-like"/>
    <property type="match status" value="1"/>
</dbReference>
<dbReference type="SUPFAM" id="SSF52172">
    <property type="entry name" value="CheY-like"/>
    <property type="match status" value="1"/>
</dbReference>
<comment type="caution">
    <text evidence="6">The sequence shown here is derived from an EMBL/GenBank/DDBJ whole genome shotgun (WGS) entry which is preliminary data.</text>
</comment>
<dbReference type="Gene3D" id="3.30.450.40">
    <property type="match status" value="1"/>
</dbReference>
<dbReference type="GO" id="GO:0016301">
    <property type="term" value="F:kinase activity"/>
    <property type="evidence" value="ECO:0007669"/>
    <property type="project" value="UniProtKB-KW"/>
</dbReference>
<dbReference type="Pfam" id="PF03861">
    <property type="entry name" value="ANTAR"/>
    <property type="match status" value="1"/>
</dbReference>
<dbReference type="InterPro" id="IPR005561">
    <property type="entry name" value="ANTAR"/>
</dbReference>
<sequence>MNARIDAAALASSLRRLERPPPGELLETSITRLLVACRELFDVAGAGLMLADRDGTLRYFLAMEPASRVLEAAQISTGEGPCVDTYLLDQVVITDDVTTDPRWPSLAPLIADQGLGAVIGVPVHLSGTAVGSLDVYADRAQPWDESTRQGLVRFGEVADSMLAAATAAEQAGELAQQLQYAVDYRSVIERAVGYLMARDRLSETDAFDRLRRAARGSRRKITDVARALLESGRLPGETAGRRA</sequence>
<evidence type="ECO:0000256" key="1">
    <source>
        <dbReference type="ARBA" id="ARBA00022679"/>
    </source>
</evidence>
<protein>
    <submittedName>
        <fullName evidence="6">GAF and ANTAR domain-containing protein</fullName>
    </submittedName>
</protein>
<dbReference type="InterPro" id="IPR036388">
    <property type="entry name" value="WH-like_DNA-bd_sf"/>
</dbReference>
<proteinExistence type="predicted"/>
<dbReference type="GO" id="GO:0003723">
    <property type="term" value="F:RNA binding"/>
    <property type="evidence" value="ECO:0007669"/>
    <property type="project" value="InterPro"/>
</dbReference>
<accession>A0A938Y9C4</accession>
<dbReference type="Gene3D" id="1.10.10.10">
    <property type="entry name" value="Winged helix-like DNA-binding domain superfamily/Winged helix DNA-binding domain"/>
    <property type="match status" value="1"/>
</dbReference>
<dbReference type="AlphaFoldDB" id="A0A938Y9C4"/>
<dbReference type="InterPro" id="IPR003018">
    <property type="entry name" value="GAF"/>
</dbReference>
<keyword evidence="1" id="KW-0808">Transferase</keyword>
<dbReference type="Proteomes" id="UP000663792">
    <property type="component" value="Unassembled WGS sequence"/>
</dbReference>
<dbReference type="SMART" id="SM01012">
    <property type="entry name" value="ANTAR"/>
    <property type="match status" value="1"/>
</dbReference>
<evidence type="ECO:0000313" key="6">
    <source>
        <dbReference type="EMBL" id="MBM9466352.1"/>
    </source>
</evidence>
<dbReference type="Pfam" id="PF01590">
    <property type="entry name" value="GAF"/>
    <property type="match status" value="1"/>
</dbReference>
<dbReference type="PIRSF" id="PIRSF036625">
    <property type="entry name" value="GAF_ANTAR"/>
    <property type="match status" value="1"/>
</dbReference>
<dbReference type="PROSITE" id="PS50921">
    <property type="entry name" value="ANTAR"/>
    <property type="match status" value="1"/>
</dbReference>
<dbReference type="RefSeq" id="WP_205259300.1">
    <property type="nucleotide sequence ID" value="NZ_JAERWK010000005.1"/>
</dbReference>
<name>A0A938Y9C4_9ACTN</name>
<reference evidence="6" key="1">
    <citation type="submission" date="2021-01" db="EMBL/GenBank/DDBJ databases">
        <title>YIM 132084 draft genome.</title>
        <authorList>
            <person name="An D."/>
        </authorList>
    </citation>
    <scope>NUCLEOTIDE SEQUENCE</scope>
    <source>
        <strain evidence="6">YIM 132084</strain>
    </source>
</reference>
<feature type="domain" description="ANTAR" evidence="5">
    <location>
        <begin position="168"/>
        <end position="229"/>
    </location>
</feature>
<gene>
    <name evidence="6" type="ORF">JL106_03545</name>
</gene>
<organism evidence="6 7">
    <name type="scientific">Nakamurella leprariae</name>
    <dbReference type="NCBI Taxonomy" id="2803911"/>
    <lineage>
        <taxon>Bacteria</taxon>
        <taxon>Bacillati</taxon>
        <taxon>Actinomycetota</taxon>
        <taxon>Actinomycetes</taxon>
        <taxon>Nakamurellales</taxon>
        <taxon>Nakamurellaceae</taxon>
        <taxon>Nakamurella</taxon>
    </lineage>
</organism>
<evidence type="ECO:0000256" key="3">
    <source>
        <dbReference type="ARBA" id="ARBA00023015"/>
    </source>
</evidence>
<dbReference type="InterPro" id="IPR012074">
    <property type="entry name" value="GAF_ANTAR"/>
</dbReference>
<keyword evidence="3" id="KW-0805">Transcription regulation</keyword>
<dbReference type="SMART" id="SM00065">
    <property type="entry name" value="GAF"/>
    <property type="match status" value="1"/>
</dbReference>